<dbReference type="AlphaFoldDB" id="A0A1I1WHL7"/>
<protein>
    <submittedName>
        <fullName evidence="2">Uncharacterized protein</fullName>
    </submittedName>
</protein>
<name>A0A1I1WHL7_9BACT</name>
<keyword evidence="3" id="KW-1185">Reference proteome</keyword>
<organism evidence="2 3">
    <name type="scientific">Thermophagus xiamenensis</name>
    <dbReference type="NCBI Taxonomy" id="385682"/>
    <lineage>
        <taxon>Bacteria</taxon>
        <taxon>Pseudomonadati</taxon>
        <taxon>Bacteroidota</taxon>
        <taxon>Bacteroidia</taxon>
        <taxon>Marinilabiliales</taxon>
        <taxon>Marinilabiliaceae</taxon>
        <taxon>Thermophagus</taxon>
    </lineage>
</organism>
<dbReference type="Proteomes" id="UP000181976">
    <property type="component" value="Unassembled WGS sequence"/>
</dbReference>
<dbReference type="InParanoid" id="A0A1I1WHL7"/>
<evidence type="ECO:0000313" key="2">
    <source>
        <dbReference type="EMBL" id="SFD94656.1"/>
    </source>
</evidence>
<dbReference type="STRING" id="385682.SAMN05444380_104108"/>
<sequence length="31" mass="3622">MIQKYDKKPKSPNFQKRIKKEQLLSGSDGND</sequence>
<proteinExistence type="predicted"/>
<reference evidence="2 3" key="1">
    <citation type="submission" date="2016-10" db="EMBL/GenBank/DDBJ databases">
        <authorList>
            <person name="de Groot N.N."/>
        </authorList>
    </citation>
    <scope>NUCLEOTIDE SEQUENCE [LARGE SCALE GENOMIC DNA]</scope>
    <source>
        <strain evidence="2 3">DSM 19012</strain>
    </source>
</reference>
<gene>
    <name evidence="2" type="ORF">SAMN05444380_104108</name>
</gene>
<dbReference type="EMBL" id="FONA01000004">
    <property type="protein sequence ID" value="SFD94656.1"/>
    <property type="molecule type" value="Genomic_DNA"/>
</dbReference>
<accession>A0A1I1WHL7</accession>
<evidence type="ECO:0000256" key="1">
    <source>
        <dbReference type="SAM" id="MobiDB-lite"/>
    </source>
</evidence>
<evidence type="ECO:0000313" key="3">
    <source>
        <dbReference type="Proteomes" id="UP000181976"/>
    </source>
</evidence>
<feature type="region of interest" description="Disordered" evidence="1">
    <location>
        <begin position="1"/>
        <end position="31"/>
    </location>
</feature>